<keyword evidence="5 9" id="KW-0560">Oxidoreductase</keyword>
<evidence type="ECO:0000256" key="8">
    <source>
        <dbReference type="PIRSR" id="PIRSR602401-1"/>
    </source>
</evidence>
<dbReference type="InterPro" id="IPR002401">
    <property type="entry name" value="Cyt_P450_E_grp-I"/>
</dbReference>
<dbReference type="RefSeq" id="XP_040774906.1">
    <property type="nucleotide sequence ID" value="XM_040917518.1"/>
</dbReference>
<dbReference type="Gene3D" id="1.10.630.10">
    <property type="entry name" value="Cytochrome P450"/>
    <property type="match status" value="1"/>
</dbReference>
<accession>A0A9P4Y045</accession>
<dbReference type="InterPro" id="IPR017972">
    <property type="entry name" value="Cyt_P450_CS"/>
</dbReference>
<feature type="transmembrane region" description="Helical" evidence="10">
    <location>
        <begin position="12"/>
        <end position="31"/>
    </location>
</feature>
<proteinExistence type="inferred from homology"/>
<evidence type="ECO:0000256" key="7">
    <source>
        <dbReference type="ARBA" id="ARBA00023033"/>
    </source>
</evidence>
<dbReference type="AlphaFoldDB" id="A0A9P4Y045"/>
<evidence type="ECO:0000256" key="10">
    <source>
        <dbReference type="SAM" id="Phobius"/>
    </source>
</evidence>
<dbReference type="PRINTS" id="PR00385">
    <property type="entry name" value="P450"/>
</dbReference>
<dbReference type="PRINTS" id="PR00463">
    <property type="entry name" value="EP450I"/>
</dbReference>
<sequence>MVPLLHLVTWQAVTVCVVGYCICITLYRLTFHPLSRFPGPKLAAITRWYEAYFDIVQNGQYTWKIEQLHKQYGDPYELHINDPSFFEQLYRHDGRWDKYEFTVNGWAAPGATIFTADHYVHKGRRQALNPYFSKTQVVNHQNHIRKQVIKLCERLSSFAKSGEIAYLGAAITAITRDIANYFVFGKHYNGLDYDDFDVATVTAGQNTGFSWRLSKHVTWFMPLLKSIPLNWIRRIADETAKKFIDNFQEAMDHTKDLMEEINSPNPDPNMPRTVIKDILESKLPPQEKTFKRVFEDVSSIAGAGFETTAGALRLILFHVFTNPETLGKLRGELTGAGVCSPSDFDLKSLEKLPYLTSTIMEGIRLSPAIASRMGRVAPDRDIFYEQWRIPARTPVGMTLILMHTDERLYPYPKRFHPERWMDAELRGKAEKAFAPFSRGTRLCLGMHLAWADMYMIVAALVQQFDFEFKDATAEDFECSSDEFAIGTRGKGRLNAVVSLRSTG</sequence>
<evidence type="ECO:0000256" key="1">
    <source>
        <dbReference type="ARBA" id="ARBA00001971"/>
    </source>
</evidence>
<comment type="similarity">
    <text evidence="2 9">Belongs to the cytochrome P450 family.</text>
</comment>
<evidence type="ECO:0000256" key="2">
    <source>
        <dbReference type="ARBA" id="ARBA00010617"/>
    </source>
</evidence>
<dbReference type="InterPro" id="IPR001128">
    <property type="entry name" value="Cyt_P450"/>
</dbReference>
<evidence type="ECO:0000256" key="4">
    <source>
        <dbReference type="ARBA" id="ARBA00022723"/>
    </source>
</evidence>
<dbReference type="PROSITE" id="PS00086">
    <property type="entry name" value="CYTOCHROME_P450"/>
    <property type="match status" value="1"/>
</dbReference>
<dbReference type="GO" id="GO:0016705">
    <property type="term" value="F:oxidoreductase activity, acting on paired donors, with incorporation or reduction of molecular oxygen"/>
    <property type="evidence" value="ECO:0007669"/>
    <property type="project" value="InterPro"/>
</dbReference>
<organism evidence="11 12">
    <name type="scientific">Cryphonectria parasitica (strain ATCC 38755 / EP155)</name>
    <dbReference type="NCBI Taxonomy" id="660469"/>
    <lineage>
        <taxon>Eukaryota</taxon>
        <taxon>Fungi</taxon>
        <taxon>Dikarya</taxon>
        <taxon>Ascomycota</taxon>
        <taxon>Pezizomycotina</taxon>
        <taxon>Sordariomycetes</taxon>
        <taxon>Sordariomycetidae</taxon>
        <taxon>Diaporthales</taxon>
        <taxon>Cryphonectriaceae</taxon>
        <taxon>Cryphonectria-Endothia species complex</taxon>
        <taxon>Cryphonectria</taxon>
    </lineage>
</organism>
<evidence type="ECO:0000313" key="11">
    <source>
        <dbReference type="EMBL" id="KAF3763945.1"/>
    </source>
</evidence>
<evidence type="ECO:0000256" key="6">
    <source>
        <dbReference type="ARBA" id="ARBA00023004"/>
    </source>
</evidence>
<protein>
    <submittedName>
        <fullName evidence="11">Cytochrome P450</fullName>
    </submittedName>
</protein>
<dbReference type="EMBL" id="MU032349">
    <property type="protein sequence ID" value="KAF3763945.1"/>
    <property type="molecule type" value="Genomic_DNA"/>
</dbReference>
<evidence type="ECO:0000313" key="12">
    <source>
        <dbReference type="Proteomes" id="UP000803844"/>
    </source>
</evidence>
<keyword evidence="3 8" id="KW-0349">Heme</keyword>
<dbReference type="GO" id="GO:0020037">
    <property type="term" value="F:heme binding"/>
    <property type="evidence" value="ECO:0007669"/>
    <property type="project" value="InterPro"/>
</dbReference>
<reference evidence="11" key="1">
    <citation type="journal article" date="2020" name="Phytopathology">
        <title>Genome sequence of the chestnut blight fungus Cryphonectria parasitica EP155: A fundamental resource for an archetypical invasive plant pathogen.</title>
        <authorList>
            <person name="Crouch J.A."/>
            <person name="Dawe A."/>
            <person name="Aerts A."/>
            <person name="Barry K."/>
            <person name="Churchill A.C.L."/>
            <person name="Grimwood J."/>
            <person name="Hillman B."/>
            <person name="Milgroom M.G."/>
            <person name="Pangilinan J."/>
            <person name="Smith M."/>
            <person name="Salamov A."/>
            <person name="Schmutz J."/>
            <person name="Yadav J."/>
            <person name="Grigoriev I.V."/>
            <person name="Nuss D."/>
        </authorList>
    </citation>
    <scope>NUCLEOTIDE SEQUENCE</scope>
    <source>
        <strain evidence="11">EP155</strain>
    </source>
</reference>
<keyword evidence="10" id="KW-0472">Membrane</keyword>
<keyword evidence="6 8" id="KW-0408">Iron</keyword>
<dbReference type="GO" id="GO:0005506">
    <property type="term" value="F:iron ion binding"/>
    <property type="evidence" value="ECO:0007669"/>
    <property type="project" value="InterPro"/>
</dbReference>
<evidence type="ECO:0000256" key="3">
    <source>
        <dbReference type="ARBA" id="ARBA00022617"/>
    </source>
</evidence>
<keyword evidence="4 8" id="KW-0479">Metal-binding</keyword>
<dbReference type="GeneID" id="63834647"/>
<keyword evidence="10" id="KW-1133">Transmembrane helix</keyword>
<name>A0A9P4Y045_CRYP1</name>
<dbReference type="GO" id="GO:0004497">
    <property type="term" value="F:monooxygenase activity"/>
    <property type="evidence" value="ECO:0007669"/>
    <property type="project" value="UniProtKB-KW"/>
</dbReference>
<evidence type="ECO:0000256" key="9">
    <source>
        <dbReference type="RuleBase" id="RU000461"/>
    </source>
</evidence>
<dbReference type="CDD" id="cd11062">
    <property type="entry name" value="CYP58-like"/>
    <property type="match status" value="1"/>
</dbReference>
<keyword evidence="12" id="KW-1185">Reference proteome</keyword>
<dbReference type="Proteomes" id="UP000803844">
    <property type="component" value="Unassembled WGS sequence"/>
</dbReference>
<gene>
    <name evidence="11" type="ORF">M406DRAFT_262538</name>
</gene>
<evidence type="ECO:0000256" key="5">
    <source>
        <dbReference type="ARBA" id="ARBA00023002"/>
    </source>
</evidence>
<dbReference type="Pfam" id="PF00067">
    <property type="entry name" value="p450"/>
    <property type="match status" value="1"/>
</dbReference>
<dbReference type="InterPro" id="IPR036396">
    <property type="entry name" value="Cyt_P450_sf"/>
</dbReference>
<dbReference type="InterPro" id="IPR050121">
    <property type="entry name" value="Cytochrome_P450_monoxygenase"/>
</dbReference>
<dbReference type="SUPFAM" id="SSF48264">
    <property type="entry name" value="Cytochrome P450"/>
    <property type="match status" value="1"/>
</dbReference>
<dbReference type="OrthoDB" id="3945418at2759"/>
<comment type="caution">
    <text evidence="11">The sequence shown here is derived from an EMBL/GenBank/DDBJ whole genome shotgun (WGS) entry which is preliminary data.</text>
</comment>
<keyword evidence="7 9" id="KW-0503">Monooxygenase</keyword>
<comment type="cofactor">
    <cofactor evidence="1 8">
        <name>heme</name>
        <dbReference type="ChEBI" id="CHEBI:30413"/>
    </cofactor>
</comment>
<feature type="binding site" description="axial binding residue" evidence="8">
    <location>
        <position position="443"/>
    </location>
    <ligand>
        <name>heme</name>
        <dbReference type="ChEBI" id="CHEBI:30413"/>
    </ligand>
    <ligandPart>
        <name>Fe</name>
        <dbReference type="ChEBI" id="CHEBI:18248"/>
    </ligandPart>
</feature>
<keyword evidence="10" id="KW-0812">Transmembrane</keyword>
<dbReference type="PANTHER" id="PTHR24305">
    <property type="entry name" value="CYTOCHROME P450"/>
    <property type="match status" value="1"/>
</dbReference>
<dbReference type="PANTHER" id="PTHR24305:SF157">
    <property type="entry name" value="N-ACETYLTRYPTOPHAN 6-HYDROXYLASE IVOC-RELATED"/>
    <property type="match status" value="1"/>
</dbReference>